<comment type="caution">
    <text evidence="2">The sequence shown here is derived from an EMBL/GenBank/DDBJ whole genome shotgun (WGS) entry which is preliminary data.</text>
</comment>
<dbReference type="Proteomes" id="UP000824099">
    <property type="component" value="Unassembled WGS sequence"/>
</dbReference>
<dbReference type="Pfam" id="PF00148">
    <property type="entry name" value="Oxidored_nitro"/>
    <property type="match status" value="1"/>
</dbReference>
<protein>
    <submittedName>
        <fullName evidence="2">Nitrogenase component 1</fullName>
    </submittedName>
</protein>
<dbReference type="AlphaFoldDB" id="A0A9D1SK90"/>
<dbReference type="SUPFAM" id="SSF53807">
    <property type="entry name" value="Helical backbone' metal receptor"/>
    <property type="match status" value="1"/>
</dbReference>
<evidence type="ECO:0000259" key="1">
    <source>
        <dbReference type="Pfam" id="PF00148"/>
    </source>
</evidence>
<sequence>MAKENFSNVFNCTDSCALTGAAAFFTGIPQAYMVANGPLWCYFYALRYLERADYRVEKRFVGTQPDNTAVVYGTEECLLNTLQMIKDTEQPSIVLVENSCAVGLIGDDIEGIARKAELPCPVVCFDSGGLLGGYCKGFSIAAKNFFESFPLKERQIIKPKKVNLLGMGIGYLNAENDLAELKLLLSTAGLEIGACPGAGSSLDEIATMNDAALNIVIHAELGLEQAVLLESKYGIPYFESGVPYGITGTKKWLQNLSTYVPVQMELINEWASMIEHKNAARINDIKSTWGDLWFEQALIAAPSSVALGLAEALRLEWADMNQLVVILQDVPQVAFNQPEWIDKLLTAESPGVELDNALQALADGILLASSSETALVQKKGLKNVITCNIANPVHDELIITREPFMGFNGSTNMLQRIWNQKINDRIKSTCFS</sequence>
<dbReference type="GO" id="GO:0016491">
    <property type="term" value="F:oxidoreductase activity"/>
    <property type="evidence" value="ECO:0007669"/>
    <property type="project" value="InterPro"/>
</dbReference>
<evidence type="ECO:0000313" key="2">
    <source>
        <dbReference type="EMBL" id="HIU63574.1"/>
    </source>
</evidence>
<reference evidence="2" key="1">
    <citation type="submission" date="2020-10" db="EMBL/GenBank/DDBJ databases">
        <authorList>
            <person name="Gilroy R."/>
        </authorList>
    </citation>
    <scope>NUCLEOTIDE SEQUENCE</scope>
    <source>
        <strain evidence="2">CHK160-1198</strain>
    </source>
</reference>
<accession>A0A9D1SK90</accession>
<evidence type="ECO:0000313" key="3">
    <source>
        <dbReference type="Proteomes" id="UP000824099"/>
    </source>
</evidence>
<reference evidence="2" key="2">
    <citation type="journal article" date="2021" name="PeerJ">
        <title>Extensive microbial diversity within the chicken gut microbiome revealed by metagenomics and culture.</title>
        <authorList>
            <person name="Gilroy R."/>
            <person name="Ravi A."/>
            <person name="Getino M."/>
            <person name="Pursley I."/>
            <person name="Horton D.L."/>
            <person name="Alikhan N.F."/>
            <person name="Baker D."/>
            <person name="Gharbi K."/>
            <person name="Hall N."/>
            <person name="Watson M."/>
            <person name="Adriaenssens E.M."/>
            <person name="Foster-Nyarko E."/>
            <person name="Jarju S."/>
            <person name="Secka A."/>
            <person name="Antonio M."/>
            <person name="Oren A."/>
            <person name="Chaudhuri R.R."/>
            <person name="La Ragione R."/>
            <person name="Hildebrand F."/>
            <person name="Pallen M.J."/>
        </authorList>
    </citation>
    <scope>NUCLEOTIDE SEQUENCE</scope>
    <source>
        <strain evidence="2">CHK160-1198</strain>
    </source>
</reference>
<proteinExistence type="predicted"/>
<dbReference type="EMBL" id="DVNI01000012">
    <property type="protein sequence ID" value="HIU63574.1"/>
    <property type="molecule type" value="Genomic_DNA"/>
</dbReference>
<dbReference type="InterPro" id="IPR049939">
    <property type="entry name" value="NifE-like"/>
</dbReference>
<feature type="domain" description="Nitrogenase/oxidoreductase component 1" evidence="1">
    <location>
        <begin position="16"/>
        <end position="419"/>
    </location>
</feature>
<name>A0A9D1SK90_9FIRM</name>
<dbReference type="PANTHER" id="PTHR42956">
    <property type="entry name" value="NITROGENASE IRON-MOLYBDENUM COFACTOR BIOSYNTHESIS PROTEIN NIFE"/>
    <property type="match status" value="1"/>
</dbReference>
<dbReference type="PANTHER" id="PTHR42956:SF1">
    <property type="entry name" value="NITROGENASE IRON-MOLYBDENUM COFACTOR BIOSYNTHESIS PROTEIN NIFE"/>
    <property type="match status" value="1"/>
</dbReference>
<gene>
    <name evidence="2" type="ORF">IAB06_00850</name>
</gene>
<dbReference type="Gene3D" id="3.40.50.1980">
    <property type="entry name" value="Nitrogenase molybdenum iron protein domain"/>
    <property type="match status" value="3"/>
</dbReference>
<dbReference type="CDD" id="cd00316">
    <property type="entry name" value="Oxidoreductase_nitrogenase"/>
    <property type="match status" value="1"/>
</dbReference>
<dbReference type="InterPro" id="IPR000510">
    <property type="entry name" value="Nase/OxRdtase_comp1"/>
</dbReference>
<organism evidence="2 3">
    <name type="scientific">Candidatus Avacidaminococcus intestinavium</name>
    <dbReference type="NCBI Taxonomy" id="2840684"/>
    <lineage>
        <taxon>Bacteria</taxon>
        <taxon>Bacillati</taxon>
        <taxon>Bacillota</taxon>
        <taxon>Negativicutes</taxon>
        <taxon>Acidaminococcales</taxon>
        <taxon>Acidaminococcaceae</taxon>
        <taxon>Acidaminococcaceae incertae sedis</taxon>
        <taxon>Candidatus Avacidaminococcus</taxon>
    </lineage>
</organism>